<feature type="signal peptide" evidence="2">
    <location>
        <begin position="1"/>
        <end position="19"/>
    </location>
</feature>
<dbReference type="InterPro" id="IPR040503">
    <property type="entry name" value="TRHO_N"/>
</dbReference>
<evidence type="ECO:0000256" key="1">
    <source>
        <dbReference type="SAM" id="MobiDB-lite"/>
    </source>
</evidence>
<dbReference type="Gene3D" id="3.30.70.100">
    <property type="match status" value="1"/>
</dbReference>
<dbReference type="InterPro" id="IPR001763">
    <property type="entry name" value="Rhodanese-like_dom"/>
</dbReference>
<dbReference type="Pfam" id="PF00581">
    <property type="entry name" value="Rhodanese"/>
    <property type="match status" value="1"/>
</dbReference>
<dbReference type="SUPFAM" id="SSF52821">
    <property type="entry name" value="Rhodanese/Cell cycle control phosphatase"/>
    <property type="match status" value="1"/>
</dbReference>
<protein>
    <recommendedName>
        <fullName evidence="3">Rhodanese domain-containing protein</fullName>
    </recommendedName>
</protein>
<dbReference type="InterPro" id="IPR022111">
    <property type="entry name" value="Rhodanese_C"/>
</dbReference>
<name>A0A7S0JAD6_9EUKA</name>
<dbReference type="InterPro" id="IPR036873">
    <property type="entry name" value="Rhodanese-like_dom_sf"/>
</dbReference>
<dbReference type="PANTHER" id="PTHR43268">
    <property type="entry name" value="THIOSULFATE SULFURTRANSFERASE/RHODANESE-LIKE DOMAIN-CONTAINING PROTEIN 2"/>
    <property type="match status" value="1"/>
</dbReference>
<evidence type="ECO:0000313" key="4">
    <source>
        <dbReference type="EMBL" id="CAD8545847.1"/>
    </source>
</evidence>
<dbReference type="EMBL" id="HBER01041977">
    <property type="protein sequence ID" value="CAD8545847.1"/>
    <property type="molecule type" value="Transcribed_RNA"/>
</dbReference>
<evidence type="ECO:0000256" key="2">
    <source>
        <dbReference type="SAM" id="SignalP"/>
    </source>
</evidence>
<gene>
    <name evidence="4" type="ORF">CLEP1334_LOCUS21136</name>
</gene>
<dbReference type="SMART" id="SM00450">
    <property type="entry name" value="RHOD"/>
    <property type="match status" value="1"/>
</dbReference>
<feature type="chain" id="PRO_5031527351" description="Rhodanese domain-containing protein" evidence="2">
    <location>
        <begin position="20"/>
        <end position="456"/>
    </location>
</feature>
<organism evidence="4">
    <name type="scientific">Calcidiscus leptoporus</name>
    <dbReference type="NCBI Taxonomy" id="127549"/>
    <lineage>
        <taxon>Eukaryota</taxon>
        <taxon>Haptista</taxon>
        <taxon>Haptophyta</taxon>
        <taxon>Prymnesiophyceae</taxon>
        <taxon>Coccolithales</taxon>
        <taxon>Calcidiscaceae</taxon>
        <taxon>Calcidiscus</taxon>
    </lineage>
</organism>
<feature type="region of interest" description="Disordered" evidence="1">
    <location>
        <begin position="408"/>
        <end position="456"/>
    </location>
</feature>
<dbReference type="PROSITE" id="PS50206">
    <property type="entry name" value="RHODANESE_3"/>
    <property type="match status" value="1"/>
</dbReference>
<dbReference type="Pfam" id="PF12368">
    <property type="entry name" value="Rhodanese_C"/>
    <property type="match status" value="1"/>
</dbReference>
<dbReference type="InterPro" id="IPR020936">
    <property type="entry name" value="TrhO"/>
</dbReference>
<feature type="compositionally biased region" description="Basic and acidic residues" evidence="1">
    <location>
        <begin position="431"/>
        <end position="444"/>
    </location>
</feature>
<proteinExistence type="predicted"/>
<dbReference type="PANTHER" id="PTHR43268:SF3">
    <property type="entry name" value="RHODANESE-LIKE DOMAIN-CONTAINING PROTEIN 7-RELATED"/>
    <property type="match status" value="1"/>
</dbReference>
<evidence type="ECO:0000259" key="3">
    <source>
        <dbReference type="PROSITE" id="PS50206"/>
    </source>
</evidence>
<accession>A0A7S0JAD6</accession>
<keyword evidence="2" id="KW-0732">Signal</keyword>
<dbReference type="Gene3D" id="3.40.250.10">
    <property type="entry name" value="Rhodanese-like domain"/>
    <property type="match status" value="1"/>
</dbReference>
<sequence length="456" mass="49307">MRLLLLSCGLSFRTPCARGLRWPLPRVPPLLPHAIHASPRLCASPPPLPPPTCPALEPVISTNPALDMSLTFRTLAFYVISTVEQPQRMVEEHSAFLAERGMVGRVYCCADGVNAQVSGDVHACDEYMQLLVSSFPTQQLLFKLDPVAEVAFPKLRVKLKALVPSLQGERLNLADRGVDLSPVAWDEMMAEPSHKLLLDVRNGYEWDVGRFAGAERPRAAQFSDSDAALYGLPQDEQERAETPVMMYCTGGIRCEYFSAKLKQSGFKKVYKLQGGVQHYGNEFANTKKHAEAASMEEGGNGGSAGGGAAPHWKGSLFVFDRRNVMPMGSDEVVGRCAHCGAPTEIFLNCGNIDCNKLHLVCSKCLPRTQGYCCESCSTAPRRRPLPVSDATGAEGALLSAESIAALTQGPRPGALDPNKLSSIKPANVPRKAFDADTHGFRGRGDGSIVNGEEEVA</sequence>
<feature type="domain" description="Rhodanese" evidence="3">
    <location>
        <begin position="191"/>
        <end position="288"/>
    </location>
</feature>
<reference evidence="4" key="1">
    <citation type="submission" date="2021-01" db="EMBL/GenBank/DDBJ databases">
        <authorList>
            <person name="Corre E."/>
            <person name="Pelletier E."/>
            <person name="Niang G."/>
            <person name="Scheremetjew M."/>
            <person name="Finn R."/>
            <person name="Kale V."/>
            <person name="Holt S."/>
            <person name="Cochrane G."/>
            <person name="Meng A."/>
            <person name="Brown T."/>
            <person name="Cohen L."/>
        </authorList>
    </citation>
    <scope>NUCLEOTIDE SEQUENCE</scope>
    <source>
        <strain evidence="4">RCC1130</strain>
    </source>
</reference>
<dbReference type="AlphaFoldDB" id="A0A7S0JAD6"/>
<dbReference type="Pfam" id="PF17773">
    <property type="entry name" value="UPF0176_N"/>
    <property type="match status" value="1"/>
</dbReference>